<dbReference type="AlphaFoldDB" id="A0A414ZQA4"/>
<dbReference type="Proteomes" id="UP000285865">
    <property type="component" value="Unassembled WGS sequence"/>
</dbReference>
<comment type="caution">
    <text evidence="1">The sequence shown here is derived from an EMBL/GenBank/DDBJ whole genome shotgun (WGS) entry which is preliminary data.</text>
</comment>
<name>A0A414ZQA4_9FIRM</name>
<sequence>MKPIKRKYKPTIVCDKCHKSIGKTKPSYKKVGEIEYRYWRCRHCSTVYVISATDAELRKKIQEYQEFVDEYKDKEMPQEEMQKAQLILQTNVERSREIKEQYPLTLKPWER</sequence>
<evidence type="ECO:0000313" key="2">
    <source>
        <dbReference type="Proteomes" id="UP000285865"/>
    </source>
</evidence>
<proteinExistence type="predicted"/>
<dbReference type="EMBL" id="QRKN01000001">
    <property type="protein sequence ID" value="RHI25421.1"/>
    <property type="molecule type" value="Genomic_DNA"/>
</dbReference>
<gene>
    <name evidence="1" type="ORF">DW172_01640</name>
</gene>
<protein>
    <submittedName>
        <fullName evidence="1">Uncharacterized protein</fullName>
    </submittedName>
</protein>
<evidence type="ECO:0000313" key="1">
    <source>
        <dbReference type="EMBL" id="RHI25421.1"/>
    </source>
</evidence>
<organism evidence="1 2">
    <name type="scientific">Agathobacter rectalis</name>
    <dbReference type="NCBI Taxonomy" id="39491"/>
    <lineage>
        <taxon>Bacteria</taxon>
        <taxon>Bacillati</taxon>
        <taxon>Bacillota</taxon>
        <taxon>Clostridia</taxon>
        <taxon>Lachnospirales</taxon>
        <taxon>Lachnospiraceae</taxon>
        <taxon>Agathobacter</taxon>
    </lineage>
</organism>
<accession>A0A414ZQA4</accession>
<reference evidence="1 2" key="1">
    <citation type="submission" date="2018-08" db="EMBL/GenBank/DDBJ databases">
        <title>A genome reference for cultivated species of the human gut microbiota.</title>
        <authorList>
            <person name="Zou Y."/>
            <person name="Xue W."/>
            <person name="Luo G."/>
        </authorList>
    </citation>
    <scope>NUCLEOTIDE SEQUENCE [LARGE SCALE GENOMIC DNA]</scope>
    <source>
        <strain evidence="1 2">AM16-11</strain>
    </source>
</reference>
<dbReference type="RefSeq" id="WP_040446101.1">
    <property type="nucleotide sequence ID" value="NZ_QRKN01000001.1"/>
</dbReference>